<keyword evidence="6" id="KW-1185">Reference proteome</keyword>
<dbReference type="EMBL" id="VYGV01000016">
    <property type="protein sequence ID" value="NWF47011.1"/>
    <property type="molecule type" value="Genomic_DNA"/>
</dbReference>
<dbReference type="PROSITE" id="PS00455">
    <property type="entry name" value="AMP_BINDING"/>
    <property type="match status" value="1"/>
</dbReference>
<organism evidence="5 6">
    <name type="scientific">Hydrogenophaga aromaticivorans</name>
    <dbReference type="NCBI Taxonomy" id="2610898"/>
    <lineage>
        <taxon>Bacteria</taxon>
        <taxon>Pseudomonadati</taxon>
        <taxon>Pseudomonadota</taxon>
        <taxon>Betaproteobacteria</taxon>
        <taxon>Burkholderiales</taxon>
        <taxon>Comamonadaceae</taxon>
        <taxon>Hydrogenophaga</taxon>
    </lineage>
</organism>
<dbReference type="PANTHER" id="PTHR43201">
    <property type="entry name" value="ACYL-COA SYNTHETASE"/>
    <property type="match status" value="1"/>
</dbReference>
<comment type="similarity">
    <text evidence="1">Belongs to the ATP-dependent AMP-binding enzyme family.</text>
</comment>
<dbReference type="Pfam" id="PF13193">
    <property type="entry name" value="AMP-binding_C"/>
    <property type="match status" value="1"/>
</dbReference>
<keyword evidence="2 5" id="KW-0436">Ligase</keyword>
<dbReference type="Gene3D" id="3.40.50.12780">
    <property type="entry name" value="N-terminal domain of ligase-like"/>
    <property type="match status" value="1"/>
</dbReference>
<evidence type="ECO:0000259" key="4">
    <source>
        <dbReference type="Pfam" id="PF13193"/>
    </source>
</evidence>
<dbReference type="InterPro" id="IPR020845">
    <property type="entry name" value="AMP-binding_CS"/>
</dbReference>
<dbReference type="InterPro" id="IPR042099">
    <property type="entry name" value="ANL_N_sf"/>
</dbReference>
<dbReference type="InterPro" id="IPR000873">
    <property type="entry name" value="AMP-dep_synth/lig_dom"/>
</dbReference>
<dbReference type="RefSeq" id="WP_177136917.1">
    <property type="nucleotide sequence ID" value="NZ_VYGV01000016.1"/>
</dbReference>
<reference evidence="5 6" key="1">
    <citation type="submission" date="2019-09" db="EMBL/GenBank/DDBJ databases">
        <title>Hydrogenophaga aromatica sp. nov., isolated from a para-xylene-degrading enrichment culture.</title>
        <authorList>
            <person name="Tancsics A."/>
            <person name="Banerjee S."/>
        </authorList>
    </citation>
    <scope>NUCLEOTIDE SEQUENCE [LARGE SCALE GENOMIC DNA]</scope>
    <source>
        <strain evidence="5 6">D2P1</strain>
    </source>
</reference>
<dbReference type="Gene3D" id="3.30.300.30">
    <property type="match status" value="1"/>
</dbReference>
<evidence type="ECO:0000256" key="1">
    <source>
        <dbReference type="ARBA" id="ARBA00006432"/>
    </source>
</evidence>
<dbReference type="Proteomes" id="UP000545507">
    <property type="component" value="Unassembled WGS sequence"/>
</dbReference>
<dbReference type="GO" id="GO:0031956">
    <property type="term" value="F:medium-chain fatty acid-CoA ligase activity"/>
    <property type="evidence" value="ECO:0007669"/>
    <property type="project" value="TreeGrafter"/>
</dbReference>
<evidence type="ECO:0000313" key="6">
    <source>
        <dbReference type="Proteomes" id="UP000545507"/>
    </source>
</evidence>
<proteinExistence type="inferred from homology"/>
<dbReference type="SUPFAM" id="SSF56801">
    <property type="entry name" value="Acetyl-CoA synthetase-like"/>
    <property type="match status" value="1"/>
</dbReference>
<feature type="domain" description="AMP-binding enzyme C-terminal" evidence="4">
    <location>
        <begin position="430"/>
        <end position="508"/>
    </location>
</feature>
<dbReference type="InterPro" id="IPR025110">
    <property type="entry name" value="AMP-bd_C"/>
</dbReference>
<dbReference type="PANTHER" id="PTHR43201:SF5">
    <property type="entry name" value="MEDIUM-CHAIN ACYL-COA LIGASE ACSF2, MITOCHONDRIAL"/>
    <property type="match status" value="1"/>
</dbReference>
<dbReference type="Pfam" id="PF00501">
    <property type="entry name" value="AMP-binding"/>
    <property type="match status" value="1"/>
</dbReference>
<sequence length="524" mass="55691">MAQLPTPVLPPARSLDSLLQRLARERPGALALSAREPAAPAGPDTDFAELARWAAAVARHLQTQHGVQAGDRVAWLGLNHPLQIVLLFALARLGALLVPLNHRLAAAEWAAVLADCQPRVLVHDTHFASAAQSLPHPSPAAGHLVPMAQLPGRLNTTTTDTMDPDGPEFAEAWDAPVLLVYTSGTTGAPKAAVHTQGNLLANMAIAAQVQGLSANDTVLTVLPLFHVGGLCLQTLPALSVGARVLLFSRFDAVATLDAIAHERPTLTLQVPATLKALTEHPRWTGTDLSSLRAVWAGSSLLPPAPLAAFHARGVPVCNVYGSTETGPFSIALPAEHAQDHAGSCGWPAPGVEVQLRDPLGAVVAPGAVGELCIRAPNVVRRYWPDRAACDADGFFHSGDLAQQAPDGSFTVVGRSKDMIISGGENIYPAEIENLLLQHPLVVECSVIGQADARWGEVAVAVLVLQPGEHDHPDWAEPLQRFLDGRLARYKWPRRWLRVDALPKTALGKVQKAELKRLLDAPAAE</sequence>
<protein>
    <submittedName>
        <fullName evidence="5">Long-chain fatty acid--CoA ligase</fullName>
    </submittedName>
</protein>
<dbReference type="AlphaFoldDB" id="A0A7Y8KZ65"/>
<evidence type="ECO:0000259" key="3">
    <source>
        <dbReference type="Pfam" id="PF00501"/>
    </source>
</evidence>
<evidence type="ECO:0000313" key="5">
    <source>
        <dbReference type="EMBL" id="NWF47011.1"/>
    </source>
</evidence>
<comment type="caution">
    <text evidence="5">The sequence shown here is derived from an EMBL/GenBank/DDBJ whole genome shotgun (WGS) entry which is preliminary data.</text>
</comment>
<name>A0A7Y8KZ65_9BURK</name>
<accession>A0A7Y8KZ65</accession>
<gene>
    <name evidence="5" type="ORF">F3K02_17380</name>
</gene>
<dbReference type="GO" id="GO:0006631">
    <property type="term" value="P:fatty acid metabolic process"/>
    <property type="evidence" value="ECO:0007669"/>
    <property type="project" value="TreeGrafter"/>
</dbReference>
<dbReference type="InterPro" id="IPR045851">
    <property type="entry name" value="AMP-bd_C_sf"/>
</dbReference>
<feature type="domain" description="AMP-dependent synthetase/ligase" evidence="3">
    <location>
        <begin position="21"/>
        <end position="383"/>
    </location>
</feature>
<evidence type="ECO:0000256" key="2">
    <source>
        <dbReference type="ARBA" id="ARBA00022598"/>
    </source>
</evidence>